<gene>
    <name evidence="5" type="ORF">CYR55_11895</name>
</gene>
<dbReference type="Gene3D" id="3.40.50.720">
    <property type="entry name" value="NAD(P)-binding Rossmann-like Domain"/>
    <property type="match status" value="1"/>
</dbReference>
<accession>A0A2N5E517</accession>
<dbReference type="Proteomes" id="UP000234240">
    <property type="component" value="Unassembled WGS sequence"/>
</dbReference>
<sequence length="240" mass="25513">MNTTRFALVTGANKGIGKEIARQLAQQGYHVFLGCRDAERGREAQADLESAGKVEFVALDVTDSASIAAAAAQVEARAGWLDLLVNNAGIALDAAPPSQVKPEDIRATYEVNVLGPVMVTQAFLPLLRQGEQKNIINVSSELGSLNLHSYPDFAYHGVNIFSYNSSKTALNAFTVLLAKELKPEGIRVNAVNPGYTATDLNQHSGPLPPEEAAAAIVHYAVQGADGPTGGFFVRDGQVPW</sequence>
<proteinExistence type="inferred from homology"/>
<keyword evidence="3" id="KW-0560">Oxidoreductase</keyword>
<dbReference type="InterPro" id="IPR045313">
    <property type="entry name" value="CBR1-like"/>
</dbReference>
<name>A0A2N5E517_9GAMM</name>
<dbReference type="OrthoDB" id="109589at2"/>
<comment type="similarity">
    <text evidence="1 4">Belongs to the short-chain dehydrogenases/reductases (SDR) family.</text>
</comment>
<dbReference type="InterPro" id="IPR036291">
    <property type="entry name" value="NAD(P)-bd_dom_sf"/>
</dbReference>
<evidence type="ECO:0000313" key="6">
    <source>
        <dbReference type="Proteomes" id="UP000234240"/>
    </source>
</evidence>
<dbReference type="Pfam" id="PF00106">
    <property type="entry name" value="adh_short"/>
    <property type="match status" value="1"/>
</dbReference>
<evidence type="ECO:0000313" key="5">
    <source>
        <dbReference type="EMBL" id="PLR36259.1"/>
    </source>
</evidence>
<dbReference type="SUPFAM" id="SSF51735">
    <property type="entry name" value="NAD(P)-binding Rossmann-fold domains"/>
    <property type="match status" value="1"/>
</dbReference>
<protein>
    <submittedName>
        <fullName evidence="5">Short-chain dehydrogenase</fullName>
    </submittedName>
</protein>
<evidence type="ECO:0000256" key="4">
    <source>
        <dbReference type="RuleBase" id="RU000363"/>
    </source>
</evidence>
<evidence type="ECO:0000256" key="2">
    <source>
        <dbReference type="ARBA" id="ARBA00022857"/>
    </source>
</evidence>
<comment type="caution">
    <text evidence="5">The sequence shown here is derived from an EMBL/GenBank/DDBJ whole genome shotgun (WGS) entry which is preliminary data.</text>
</comment>
<dbReference type="PANTHER" id="PTHR43490">
    <property type="entry name" value="(+)-NEOMENTHOL DEHYDROGENASE"/>
    <property type="match status" value="1"/>
</dbReference>
<keyword evidence="6" id="KW-1185">Reference proteome</keyword>
<keyword evidence="2" id="KW-0521">NADP</keyword>
<organism evidence="5 6">
    <name type="scientific">Chimaeribacter californicus</name>
    <dbReference type="NCBI Taxonomy" id="2060067"/>
    <lineage>
        <taxon>Bacteria</taxon>
        <taxon>Pseudomonadati</taxon>
        <taxon>Pseudomonadota</taxon>
        <taxon>Gammaproteobacteria</taxon>
        <taxon>Enterobacterales</taxon>
        <taxon>Yersiniaceae</taxon>
        <taxon>Chimaeribacter</taxon>
    </lineage>
</organism>
<dbReference type="CDD" id="cd05324">
    <property type="entry name" value="carb_red_PTCR-like_SDR_c"/>
    <property type="match status" value="1"/>
</dbReference>
<dbReference type="PRINTS" id="PR00081">
    <property type="entry name" value="GDHRDH"/>
</dbReference>
<dbReference type="PROSITE" id="PS51257">
    <property type="entry name" value="PROKAR_LIPOPROTEIN"/>
    <property type="match status" value="1"/>
</dbReference>
<evidence type="ECO:0000256" key="3">
    <source>
        <dbReference type="ARBA" id="ARBA00023002"/>
    </source>
</evidence>
<dbReference type="EMBL" id="PJZF01000009">
    <property type="protein sequence ID" value="PLR36259.1"/>
    <property type="molecule type" value="Genomic_DNA"/>
</dbReference>
<dbReference type="PRINTS" id="PR00080">
    <property type="entry name" value="SDRFAMILY"/>
</dbReference>
<dbReference type="GO" id="GO:0016616">
    <property type="term" value="F:oxidoreductase activity, acting on the CH-OH group of donors, NAD or NADP as acceptor"/>
    <property type="evidence" value="ECO:0007669"/>
    <property type="project" value="InterPro"/>
</dbReference>
<dbReference type="InterPro" id="IPR002347">
    <property type="entry name" value="SDR_fam"/>
</dbReference>
<dbReference type="PANTHER" id="PTHR43490:SF99">
    <property type="entry name" value="SHORT-CHAIN DEHYDROGENASE_REDUCTASE"/>
    <property type="match status" value="1"/>
</dbReference>
<evidence type="ECO:0000256" key="1">
    <source>
        <dbReference type="ARBA" id="ARBA00006484"/>
    </source>
</evidence>
<dbReference type="RefSeq" id="WP_101816354.1">
    <property type="nucleotide sequence ID" value="NZ_PJZF01000009.1"/>
</dbReference>
<reference evidence="5 6" key="1">
    <citation type="submission" date="2017-12" db="EMBL/GenBank/DDBJ databases">
        <title>Characterization of six clinical isolates of Enterochimera gen. nov., a novel genus of the Yersiniaciae family and the three species Enterochimera arupensis sp. nov., Enterochimera coloradensis sp. nov, and Enterochimera californica sp. nov.</title>
        <authorList>
            <person name="Rossi A."/>
            <person name="Fisher M."/>
        </authorList>
    </citation>
    <scope>NUCLEOTIDE SEQUENCE [LARGE SCALE GENOMIC DNA]</scope>
    <source>
        <strain evidence="6">2015-Iso6</strain>
    </source>
</reference>
<dbReference type="AlphaFoldDB" id="A0A2N5E517"/>